<evidence type="ECO:0000256" key="1">
    <source>
        <dbReference type="SAM" id="MobiDB-lite"/>
    </source>
</evidence>
<evidence type="ECO:0000313" key="3">
    <source>
        <dbReference type="Proteomes" id="UP000326924"/>
    </source>
</evidence>
<feature type="region of interest" description="Disordered" evidence="1">
    <location>
        <begin position="63"/>
        <end position="99"/>
    </location>
</feature>
<evidence type="ECO:0000313" key="2">
    <source>
        <dbReference type="EMBL" id="KAA8913997.1"/>
    </source>
</evidence>
<dbReference type="Proteomes" id="UP000326924">
    <property type="component" value="Unassembled WGS sequence"/>
</dbReference>
<name>A0A5J5F9H0_9PEZI</name>
<gene>
    <name evidence="2" type="ORF">FN846DRAFT_886261</name>
</gene>
<reference evidence="2 3" key="1">
    <citation type="submission" date="2019-09" db="EMBL/GenBank/DDBJ databases">
        <title>Draft genome of the ectomycorrhizal ascomycete Sphaerosporella brunnea.</title>
        <authorList>
            <consortium name="DOE Joint Genome Institute"/>
            <person name="Benucci G.M."/>
            <person name="Marozzi G."/>
            <person name="Antonielli L."/>
            <person name="Sanchez S."/>
            <person name="Marco P."/>
            <person name="Wang X."/>
            <person name="Falini L.B."/>
            <person name="Barry K."/>
            <person name="Haridas S."/>
            <person name="Lipzen A."/>
            <person name="Labutti K."/>
            <person name="Grigoriev I.V."/>
            <person name="Murat C."/>
            <person name="Martin F."/>
            <person name="Albertini E."/>
            <person name="Donnini D."/>
            <person name="Bonito G."/>
        </authorList>
    </citation>
    <scope>NUCLEOTIDE SEQUENCE [LARGE SCALE GENOMIC DNA]</scope>
    <source>
        <strain evidence="2 3">Sb_GMNB300</strain>
    </source>
</reference>
<dbReference type="InParanoid" id="A0A5J5F9H0"/>
<protein>
    <submittedName>
        <fullName evidence="2">Uncharacterized protein</fullName>
    </submittedName>
</protein>
<dbReference type="AlphaFoldDB" id="A0A5J5F9H0"/>
<feature type="compositionally biased region" description="Low complexity" evidence="1">
    <location>
        <begin position="80"/>
        <end position="99"/>
    </location>
</feature>
<organism evidence="2 3">
    <name type="scientific">Sphaerosporella brunnea</name>
    <dbReference type="NCBI Taxonomy" id="1250544"/>
    <lineage>
        <taxon>Eukaryota</taxon>
        <taxon>Fungi</taxon>
        <taxon>Dikarya</taxon>
        <taxon>Ascomycota</taxon>
        <taxon>Pezizomycotina</taxon>
        <taxon>Pezizomycetes</taxon>
        <taxon>Pezizales</taxon>
        <taxon>Pyronemataceae</taxon>
        <taxon>Sphaerosporella</taxon>
    </lineage>
</organism>
<dbReference type="EMBL" id="VXIS01000010">
    <property type="protein sequence ID" value="KAA8913997.1"/>
    <property type="molecule type" value="Genomic_DNA"/>
</dbReference>
<keyword evidence="3" id="KW-1185">Reference proteome</keyword>
<proteinExistence type="predicted"/>
<sequence>MARVYEVHSVPYMSCDKTMLYSFVDGLLRYATQSPDAAWYRGLLPLPSPNRTPLDVTGQWILPPGAPGAADAGPPPANLTTTISSPRPTPTTVGASTPTTNADAAVADRMTAAADRIDRKEGTLNAPATKVGSVEQTVKPRVLGEIMQQNMDPYLGFVAVENQQAAKRRRVEAFSGHAHQI</sequence>
<comment type="caution">
    <text evidence="2">The sequence shown here is derived from an EMBL/GenBank/DDBJ whole genome shotgun (WGS) entry which is preliminary data.</text>
</comment>
<accession>A0A5J5F9H0</accession>